<gene>
    <name evidence="1" type="ORF">HNP33_002081</name>
</gene>
<evidence type="ECO:0000313" key="1">
    <source>
        <dbReference type="EMBL" id="MBB6578013.1"/>
    </source>
</evidence>
<sequence>MSQPPVEDSAPAWVSGFNYPAGSLVRYAHIVYKNGAATNGTVPPPDSGTVWVPVYPTNTWSLFDAMTSKPTIGASNLSYTFRFGQTCGAVAAIGLEDVQRVTVTVTDPTAGEVYKKSMNVGRSITRSSWYLWHYGPREATGILGYFTDLPDYPQATITVDIAGSAGMKITHLIAGSVQEWGMCVELGAAIEFEDYSVKKRDEYGNLKLIPRQVIRETTMSIPIMRREIDGFTKFIQDRSAKPTFFIGSSDIESLNTFGVATANIKVVYFDHSVVDLRVQSAS</sequence>
<comment type="caution">
    <text evidence="1">The sequence shown here is derived from an EMBL/GenBank/DDBJ whole genome shotgun (WGS) entry which is preliminary data.</text>
</comment>
<dbReference type="EMBL" id="JACHKZ010000010">
    <property type="protein sequence ID" value="MBB6578013.1"/>
    <property type="molecule type" value="Genomic_DNA"/>
</dbReference>
<accession>A0ABR6RFT7</accession>
<name>A0ABR6RFT7_9BURK</name>
<proteinExistence type="predicted"/>
<protein>
    <submittedName>
        <fullName evidence="1">Uncharacterized protein</fullName>
    </submittedName>
</protein>
<reference evidence="1 2" key="1">
    <citation type="submission" date="2020-08" db="EMBL/GenBank/DDBJ databases">
        <title>Functional genomics of gut bacteria from endangered species of beetles.</title>
        <authorList>
            <person name="Carlos-Shanley C."/>
        </authorList>
    </citation>
    <scope>NUCLEOTIDE SEQUENCE [LARGE SCALE GENOMIC DNA]</scope>
    <source>
        <strain evidence="1 2">S00124</strain>
    </source>
</reference>
<organism evidence="1 2">
    <name type="scientific">Comamonas odontotermitis</name>
    <dbReference type="NCBI Taxonomy" id="379895"/>
    <lineage>
        <taxon>Bacteria</taxon>
        <taxon>Pseudomonadati</taxon>
        <taxon>Pseudomonadota</taxon>
        <taxon>Betaproteobacteria</taxon>
        <taxon>Burkholderiales</taxon>
        <taxon>Comamonadaceae</taxon>
        <taxon>Comamonas</taxon>
    </lineage>
</organism>
<dbReference type="Proteomes" id="UP000562492">
    <property type="component" value="Unassembled WGS sequence"/>
</dbReference>
<dbReference type="Gene3D" id="2.10.10.20">
    <property type="entry name" value="Carbohydrate-binding module superfamily 5/12"/>
    <property type="match status" value="1"/>
</dbReference>
<keyword evidence="2" id="KW-1185">Reference proteome</keyword>
<evidence type="ECO:0000313" key="2">
    <source>
        <dbReference type="Proteomes" id="UP000562492"/>
    </source>
</evidence>